<keyword evidence="1" id="KW-0472">Membrane</keyword>
<dbReference type="EMBL" id="JAKJHZ010000005">
    <property type="protein sequence ID" value="MCF6377451.1"/>
    <property type="molecule type" value="Genomic_DNA"/>
</dbReference>
<gene>
    <name evidence="2" type="ORF">L2K70_07525</name>
</gene>
<keyword evidence="1" id="KW-0812">Transmembrane</keyword>
<evidence type="ECO:0000313" key="3">
    <source>
        <dbReference type="Proteomes" id="UP001201161"/>
    </source>
</evidence>
<reference evidence="2 3" key="1">
    <citation type="submission" date="2022-01" db="EMBL/GenBank/DDBJ databases">
        <title>Nocardioides sp. nov., an actinomycete isolated from mining soil.</title>
        <authorList>
            <person name="Liu L."/>
        </authorList>
    </citation>
    <scope>NUCLEOTIDE SEQUENCE [LARGE SCALE GENOMIC DNA]</scope>
    <source>
        <strain evidence="2 3">KLBMP 9356</strain>
    </source>
</reference>
<sequence>MTDQLAAVLRSHLDVEPPPGDLAAVVRRGRGVRRRRRAMATVTVVAVLAAIWVGATAAIPTAGERAADHYARFAPMDASGGLRAYADPDVAVHLGGSTYDATDLGSLDTDAIATPHGIVFYDDNRPMLLRDDGVVEALVDGSVDRDAGFHPTAKADSVSDEVAFAVLDDGEAVVTVRDLDTDEDVHSWSTSCGRCTDLVIDAYDDGVLFVRTSGTTLAVDMLSEEVVDLGAGVRVADVRNGTVLYSGVEPTPAPSGTRDWTFVEGAIDSELTFDGAYVVGWSSLLAPIDPRADPVRLDVGPTDGSLGFWSVDTDGSVLVIAPDGTYPRYTVHDCEVPSGTCTPLGPFKPKGGDPAFIGADM</sequence>
<evidence type="ECO:0000256" key="1">
    <source>
        <dbReference type="SAM" id="Phobius"/>
    </source>
</evidence>
<dbReference type="Proteomes" id="UP001201161">
    <property type="component" value="Unassembled WGS sequence"/>
</dbReference>
<organism evidence="2 3">
    <name type="scientific">Nocardioides potassii</name>
    <dbReference type="NCBI Taxonomy" id="2911371"/>
    <lineage>
        <taxon>Bacteria</taxon>
        <taxon>Bacillati</taxon>
        <taxon>Actinomycetota</taxon>
        <taxon>Actinomycetes</taxon>
        <taxon>Propionibacteriales</taxon>
        <taxon>Nocardioidaceae</taxon>
        <taxon>Nocardioides</taxon>
    </lineage>
</organism>
<keyword evidence="1" id="KW-1133">Transmembrane helix</keyword>
<protein>
    <recommendedName>
        <fullName evidence="4">WD40 repeat domain-containing protein</fullName>
    </recommendedName>
</protein>
<dbReference type="RefSeq" id="WP_236400918.1">
    <property type="nucleotide sequence ID" value="NZ_JAKJHZ010000005.1"/>
</dbReference>
<evidence type="ECO:0000313" key="2">
    <source>
        <dbReference type="EMBL" id="MCF6377451.1"/>
    </source>
</evidence>
<feature type="transmembrane region" description="Helical" evidence="1">
    <location>
        <begin position="38"/>
        <end position="59"/>
    </location>
</feature>
<proteinExistence type="predicted"/>
<evidence type="ECO:0008006" key="4">
    <source>
        <dbReference type="Google" id="ProtNLM"/>
    </source>
</evidence>
<keyword evidence="3" id="KW-1185">Reference proteome</keyword>
<comment type="caution">
    <text evidence="2">The sequence shown here is derived from an EMBL/GenBank/DDBJ whole genome shotgun (WGS) entry which is preliminary data.</text>
</comment>
<name>A0ABS9HBE9_9ACTN</name>
<accession>A0ABS9HBE9</accession>